<evidence type="ECO:0008006" key="15">
    <source>
        <dbReference type="Google" id="ProtNLM"/>
    </source>
</evidence>
<feature type="repeat" description="Solcar" evidence="10">
    <location>
        <begin position="206"/>
        <end position="295"/>
    </location>
</feature>
<sequence>MSNEQKKKVLPFYVNFSIAGLSGMGSAVFVHPLEVLKFRMQLSGEKGTASDHKSSIHAIINMAKNENISGFYKGITANFMRQIIFTSTRVGCYTSLVDELKKRGQGTVLNNAIASMTTGAFAAFISTPTDIAVVRMTADGRLPPESRRNYKGVFDALIKIRKDEGITGLWRGTVATVLRAMTANLTQLMSYDEAKVYMMDNYNMENGLKLHTVSSMISGIVYSVSSNPMDVLKTRIQQQKIVDGKAEYSGIIEVATTLVKSEGVMALWKGWPFYYLRVAPGTVLLFIFMEQLRKAYEDNFIKDQ</sequence>
<feature type="repeat" description="Solcar" evidence="10">
    <location>
        <begin position="106"/>
        <end position="197"/>
    </location>
</feature>
<evidence type="ECO:0000256" key="3">
    <source>
        <dbReference type="ARBA" id="ARBA00022448"/>
    </source>
</evidence>
<dbReference type="GO" id="GO:0005743">
    <property type="term" value="C:mitochondrial inner membrane"/>
    <property type="evidence" value="ECO:0007669"/>
    <property type="project" value="UniProtKB-SubCell"/>
</dbReference>
<evidence type="ECO:0000313" key="14">
    <source>
        <dbReference type="Proteomes" id="UP001160148"/>
    </source>
</evidence>
<dbReference type="InterPro" id="IPR018108">
    <property type="entry name" value="MCP_transmembrane"/>
</dbReference>
<feature type="transmembrane region" description="Helical" evidence="12">
    <location>
        <begin position="12"/>
        <end position="33"/>
    </location>
</feature>
<evidence type="ECO:0000313" key="13">
    <source>
        <dbReference type="EMBL" id="CAI6357921.1"/>
    </source>
</evidence>
<evidence type="ECO:0000256" key="6">
    <source>
        <dbReference type="ARBA" id="ARBA00022792"/>
    </source>
</evidence>
<reference evidence="13 14" key="1">
    <citation type="submission" date="2023-01" db="EMBL/GenBank/DDBJ databases">
        <authorList>
            <person name="Whitehead M."/>
        </authorList>
    </citation>
    <scope>NUCLEOTIDE SEQUENCE [LARGE SCALE GENOMIC DNA]</scope>
</reference>
<dbReference type="FunFam" id="1.50.40.10:FF:000009">
    <property type="entry name" value="Mitochondrial 2-oxoglutarate/malate carrier protein"/>
    <property type="match status" value="1"/>
</dbReference>
<evidence type="ECO:0000256" key="8">
    <source>
        <dbReference type="ARBA" id="ARBA00023128"/>
    </source>
</evidence>
<evidence type="ECO:0000256" key="1">
    <source>
        <dbReference type="ARBA" id="ARBA00004448"/>
    </source>
</evidence>
<dbReference type="Proteomes" id="UP001160148">
    <property type="component" value="Unassembled WGS sequence"/>
</dbReference>
<keyword evidence="7 12" id="KW-1133">Transmembrane helix</keyword>
<evidence type="ECO:0000256" key="12">
    <source>
        <dbReference type="SAM" id="Phobius"/>
    </source>
</evidence>
<comment type="similarity">
    <text evidence="2 11">Belongs to the mitochondrial carrier (TC 2.A.29) family.</text>
</comment>
<protein>
    <recommendedName>
        <fullName evidence="15">Mitochondrial 2-oxoglutarate/malate carrier protein</fullName>
    </recommendedName>
</protein>
<keyword evidence="5" id="KW-0677">Repeat</keyword>
<evidence type="ECO:0000256" key="2">
    <source>
        <dbReference type="ARBA" id="ARBA00006375"/>
    </source>
</evidence>
<dbReference type="SUPFAM" id="SSF103506">
    <property type="entry name" value="Mitochondrial carrier"/>
    <property type="match status" value="1"/>
</dbReference>
<keyword evidence="14" id="KW-1185">Reference proteome</keyword>
<proteinExistence type="inferred from homology"/>
<dbReference type="EMBL" id="CARXXK010000002">
    <property type="protein sequence ID" value="CAI6357921.1"/>
    <property type="molecule type" value="Genomic_DNA"/>
</dbReference>
<evidence type="ECO:0000256" key="11">
    <source>
        <dbReference type="RuleBase" id="RU000488"/>
    </source>
</evidence>
<dbReference type="AlphaFoldDB" id="A0AAV0WQG6"/>
<dbReference type="PANTHER" id="PTHR45618">
    <property type="entry name" value="MITOCHONDRIAL DICARBOXYLATE CARRIER-RELATED"/>
    <property type="match status" value="1"/>
</dbReference>
<evidence type="ECO:0000256" key="9">
    <source>
        <dbReference type="ARBA" id="ARBA00023136"/>
    </source>
</evidence>
<organism evidence="13 14">
    <name type="scientific">Macrosiphum euphorbiae</name>
    <name type="common">potato aphid</name>
    <dbReference type="NCBI Taxonomy" id="13131"/>
    <lineage>
        <taxon>Eukaryota</taxon>
        <taxon>Metazoa</taxon>
        <taxon>Ecdysozoa</taxon>
        <taxon>Arthropoda</taxon>
        <taxon>Hexapoda</taxon>
        <taxon>Insecta</taxon>
        <taxon>Pterygota</taxon>
        <taxon>Neoptera</taxon>
        <taxon>Paraneoptera</taxon>
        <taxon>Hemiptera</taxon>
        <taxon>Sternorrhyncha</taxon>
        <taxon>Aphidomorpha</taxon>
        <taxon>Aphidoidea</taxon>
        <taxon>Aphididae</taxon>
        <taxon>Macrosiphini</taxon>
        <taxon>Macrosiphum</taxon>
    </lineage>
</organism>
<dbReference type="Pfam" id="PF00153">
    <property type="entry name" value="Mito_carr"/>
    <property type="match status" value="3"/>
</dbReference>
<accession>A0AAV0WQG6</accession>
<keyword evidence="4 10" id="KW-0812">Transmembrane</keyword>
<keyword evidence="6" id="KW-0999">Mitochondrion inner membrane</keyword>
<comment type="subcellular location">
    <subcellularLocation>
        <location evidence="1">Mitochondrion inner membrane</location>
        <topology evidence="1">Multi-pass membrane protein</topology>
    </subcellularLocation>
</comment>
<dbReference type="InterPro" id="IPR023395">
    <property type="entry name" value="MCP_dom_sf"/>
</dbReference>
<gene>
    <name evidence="13" type="ORF">MEUPH1_LOCUS13494</name>
</gene>
<comment type="caution">
    <text evidence="13">The sequence shown here is derived from an EMBL/GenBank/DDBJ whole genome shotgun (WGS) entry which is preliminary data.</text>
</comment>
<dbReference type="PROSITE" id="PS50920">
    <property type="entry name" value="SOLCAR"/>
    <property type="match status" value="3"/>
</dbReference>
<evidence type="ECO:0000256" key="10">
    <source>
        <dbReference type="PROSITE-ProRule" id="PRU00282"/>
    </source>
</evidence>
<dbReference type="Gene3D" id="1.50.40.10">
    <property type="entry name" value="Mitochondrial carrier domain"/>
    <property type="match status" value="1"/>
</dbReference>
<keyword evidence="8" id="KW-0496">Mitochondrion</keyword>
<dbReference type="InterPro" id="IPR050391">
    <property type="entry name" value="Mito_Metabolite_Transporter"/>
</dbReference>
<evidence type="ECO:0000256" key="7">
    <source>
        <dbReference type="ARBA" id="ARBA00022989"/>
    </source>
</evidence>
<name>A0AAV0WQG6_9HEMI</name>
<keyword evidence="3 11" id="KW-0813">Transport</keyword>
<feature type="repeat" description="Solcar" evidence="10">
    <location>
        <begin position="14"/>
        <end position="99"/>
    </location>
</feature>
<keyword evidence="9 10" id="KW-0472">Membrane</keyword>
<evidence type="ECO:0000256" key="4">
    <source>
        <dbReference type="ARBA" id="ARBA00022692"/>
    </source>
</evidence>
<evidence type="ECO:0000256" key="5">
    <source>
        <dbReference type="ARBA" id="ARBA00022737"/>
    </source>
</evidence>